<accession>A0A9Q1CMH7</accession>
<protein>
    <submittedName>
        <fullName evidence="1">Uncharacterized protein</fullName>
    </submittedName>
</protein>
<comment type="caution">
    <text evidence="1">The sequence shown here is derived from an EMBL/GenBank/DDBJ whole genome shotgun (WGS) entry which is preliminary data.</text>
</comment>
<gene>
    <name evidence="1" type="ORF">HOLleu_00270</name>
</gene>
<dbReference type="Proteomes" id="UP001152320">
    <property type="component" value="Chromosome 1"/>
</dbReference>
<evidence type="ECO:0000313" key="1">
    <source>
        <dbReference type="EMBL" id="KAJ8048097.1"/>
    </source>
</evidence>
<reference evidence="1" key="1">
    <citation type="submission" date="2021-10" db="EMBL/GenBank/DDBJ databases">
        <title>Tropical sea cucumber genome reveals ecological adaptation and Cuvierian tubules defense mechanism.</title>
        <authorList>
            <person name="Chen T."/>
        </authorList>
    </citation>
    <scope>NUCLEOTIDE SEQUENCE</scope>
    <source>
        <strain evidence="1">Nanhai2018</strain>
        <tissue evidence="1">Muscle</tissue>
    </source>
</reference>
<name>A0A9Q1CMH7_HOLLE</name>
<dbReference type="AlphaFoldDB" id="A0A9Q1CMH7"/>
<sequence>MSASLLPPNTIRIEHTTSNYSVTAYTRGNDGDDCTTSIEFTPVSDRQPSKNEAGLTERARSYERYVEGTYCVVNENNTLNRKLIVQVKGPIVFDYEEWQCTVTPGERTSDDIIVKKKPNFNPRLNWLVEFDRQSKDFHLVRNLSLNALYSVITPFYRTALTCHAPGFTRKELFKKLKNSSSPVPYTPFGFSFVKTNERDTPGRFISDNVGQMHPELEHVVTDLYGRTDRRITDPLEAEDYMCPQNGLTSFYNTHNSGKENVEFAFTDPEKHVRKVCFGEEDDQWITYNSAMATNGSSEEEARRIMAWFCGTFYPIFSNSFRDLQGRGQGGKNGPRLTPRPATALYFEHDLFNILPNDCETNNCTGVDQHTHVIKTIETQTPRFVIQMPRQSEIRPFRISIRR</sequence>
<keyword evidence="2" id="KW-1185">Reference proteome</keyword>
<organism evidence="1 2">
    <name type="scientific">Holothuria leucospilota</name>
    <name type="common">Black long sea cucumber</name>
    <name type="synonym">Mertensiothuria leucospilota</name>
    <dbReference type="NCBI Taxonomy" id="206669"/>
    <lineage>
        <taxon>Eukaryota</taxon>
        <taxon>Metazoa</taxon>
        <taxon>Echinodermata</taxon>
        <taxon>Eleutherozoa</taxon>
        <taxon>Echinozoa</taxon>
        <taxon>Holothuroidea</taxon>
        <taxon>Aspidochirotacea</taxon>
        <taxon>Aspidochirotida</taxon>
        <taxon>Holothuriidae</taxon>
        <taxon>Holothuria</taxon>
    </lineage>
</organism>
<evidence type="ECO:0000313" key="2">
    <source>
        <dbReference type="Proteomes" id="UP001152320"/>
    </source>
</evidence>
<proteinExistence type="predicted"/>
<dbReference type="EMBL" id="JAIZAY010000001">
    <property type="protein sequence ID" value="KAJ8048097.1"/>
    <property type="molecule type" value="Genomic_DNA"/>
</dbReference>